<dbReference type="InterPro" id="IPR053812">
    <property type="entry name" value="HTH_Sigma70_ECF-like"/>
</dbReference>
<dbReference type="EMBL" id="FXAW01000006">
    <property type="protein sequence ID" value="SMG43046.1"/>
    <property type="molecule type" value="Genomic_DNA"/>
</dbReference>
<dbReference type="PANTHER" id="PTHR43133">
    <property type="entry name" value="RNA POLYMERASE ECF-TYPE SIGMA FACTO"/>
    <property type="match status" value="1"/>
</dbReference>
<evidence type="ECO:0000313" key="6">
    <source>
        <dbReference type="EMBL" id="SMG43046.1"/>
    </source>
</evidence>
<proteinExistence type="inferred from homology"/>
<dbReference type="GO" id="GO:0016987">
    <property type="term" value="F:sigma factor activity"/>
    <property type="evidence" value="ECO:0007669"/>
    <property type="project" value="UniProtKB-KW"/>
</dbReference>
<keyword evidence="7" id="KW-1185">Reference proteome</keyword>
<dbReference type="GO" id="GO:0006352">
    <property type="term" value="P:DNA-templated transcription initiation"/>
    <property type="evidence" value="ECO:0007669"/>
    <property type="project" value="InterPro"/>
</dbReference>
<keyword evidence="2" id="KW-0805">Transcription regulation</keyword>
<reference evidence="7" key="1">
    <citation type="submission" date="2017-04" db="EMBL/GenBank/DDBJ databases">
        <authorList>
            <person name="Varghese N."/>
            <person name="Submissions S."/>
        </authorList>
    </citation>
    <scope>NUCLEOTIDE SEQUENCE [LARGE SCALE GENOMIC DNA]</scope>
    <source>
        <strain evidence="7">DSM 4125</strain>
    </source>
</reference>
<dbReference type="PANTHER" id="PTHR43133:SF39">
    <property type="entry name" value="SIMILAR TO RNA POLYMERASE SIGMA-E FACTOR"/>
    <property type="match status" value="1"/>
</dbReference>
<evidence type="ECO:0000256" key="4">
    <source>
        <dbReference type="ARBA" id="ARBA00023163"/>
    </source>
</evidence>
<dbReference type="NCBIfam" id="TIGR02937">
    <property type="entry name" value="sigma70-ECF"/>
    <property type="match status" value="1"/>
</dbReference>
<evidence type="ECO:0000256" key="2">
    <source>
        <dbReference type="ARBA" id="ARBA00023015"/>
    </source>
</evidence>
<dbReference type="InterPro" id="IPR013324">
    <property type="entry name" value="RNA_pol_sigma_r3/r4-like"/>
</dbReference>
<name>A0A1X7KP92_9BACT</name>
<dbReference type="Pfam" id="PF07638">
    <property type="entry name" value="Sigma70_ECF"/>
    <property type="match status" value="1"/>
</dbReference>
<keyword evidence="3" id="KW-0731">Sigma factor</keyword>
<organism evidence="6 7">
    <name type="scientific">Marivirga sericea</name>
    <dbReference type="NCBI Taxonomy" id="1028"/>
    <lineage>
        <taxon>Bacteria</taxon>
        <taxon>Pseudomonadati</taxon>
        <taxon>Bacteroidota</taxon>
        <taxon>Cytophagia</taxon>
        <taxon>Cytophagales</taxon>
        <taxon>Marivirgaceae</taxon>
        <taxon>Marivirga</taxon>
    </lineage>
</organism>
<dbReference type="AlphaFoldDB" id="A0A1X7KP92"/>
<dbReference type="NCBIfam" id="TIGR02999">
    <property type="entry name" value="Sig-70_X6"/>
    <property type="match status" value="1"/>
</dbReference>
<evidence type="ECO:0000259" key="5">
    <source>
        <dbReference type="Pfam" id="PF07638"/>
    </source>
</evidence>
<accession>A0A1X7KP92</accession>
<dbReference type="InterPro" id="IPR011517">
    <property type="entry name" value="RNA_pol_sigma70_ECF-like"/>
</dbReference>
<comment type="similarity">
    <text evidence="1">Belongs to the sigma-70 factor family. ECF subfamily.</text>
</comment>
<dbReference type="SUPFAM" id="SSF88946">
    <property type="entry name" value="Sigma2 domain of RNA polymerase sigma factors"/>
    <property type="match status" value="1"/>
</dbReference>
<keyword evidence="4" id="KW-0804">Transcription</keyword>
<dbReference type="InterPro" id="IPR036388">
    <property type="entry name" value="WH-like_DNA-bd_sf"/>
</dbReference>
<sequence length="193" mass="22560">MMIKQGEITQLLVQVNNGDMDAYNKIFPVIYSELRHIAHRIRFQYFGIETMNTTAIVHEAYLKIINSEANWNSRAHFYGVAGKAMRHILLNAARRKNAIKRGRDAQHICFEEWEEKINLSEECSDELVRLDEVLNELEKKDSKQVKLVECRFFANMTIEETAAVLDISPSTVKRNWQIIKAWIYSQIQDRKTA</sequence>
<dbReference type="STRING" id="1028.SAMN05661096_02969"/>
<evidence type="ECO:0000256" key="1">
    <source>
        <dbReference type="ARBA" id="ARBA00010641"/>
    </source>
</evidence>
<dbReference type="Proteomes" id="UP000193804">
    <property type="component" value="Unassembled WGS sequence"/>
</dbReference>
<dbReference type="SUPFAM" id="SSF88659">
    <property type="entry name" value="Sigma3 and sigma4 domains of RNA polymerase sigma factors"/>
    <property type="match status" value="1"/>
</dbReference>
<dbReference type="InterPro" id="IPR013325">
    <property type="entry name" value="RNA_pol_sigma_r2"/>
</dbReference>
<dbReference type="RefSeq" id="WP_085518123.1">
    <property type="nucleotide sequence ID" value="NZ_FXAW01000006.1"/>
</dbReference>
<protein>
    <submittedName>
        <fullName evidence="6">RNA polymerase sigma factor, TIGR02999 family</fullName>
    </submittedName>
</protein>
<evidence type="ECO:0000313" key="7">
    <source>
        <dbReference type="Proteomes" id="UP000193804"/>
    </source>
</evidence>
<dbReference type="Gene3D" id="1.10.10.10">
    <property type="entry name" value="Winged helix-like DNA-binding domain superfamily/Winged helix DNA-binding domain"/>
    <property type="match status" value="1"/>
</dbReference>
<gene>
    <name evidence="6" type="ORF">SAMN05661096_02969</name>
</gene>
<dbReference type="InterPro" id="IPR014284">
    <property type="entry name" value="RNA_pol_sigma-70_dom"/>
</dbReference>
<evidence type="ECO:0000256" key="3">
    <source>
        <dbReference type="ARBA" id="ARBA00023082"/>
    </source>
</evidence>
<dbReference type="InterPro" id="IPR039425">
    <property type="entry name" value="RNA_pol_sigma-70-like"/>
</dbReference>
<feature type="domain" description="RNA polymerase sigma-70 ECF-like HTH" evidence="5">
    <location>
        <begin position="6"/>
        <end position="188"/>
    </location>
</feature>
<dbReference type="OrthoDB" id="128473at2"/>